<dbReference type="InterPro" id="IPR036291">
    <property type="entry name" value="NAD(P)-bd_dom_sf"/>
</dbReference>
<keyword evidence="6" id="KW-1185">Reference proteome</keyword>
<comment type="caution">
    <text evidence="5">The sequence shown here is derived from an EMBL/GenBank/DDBJ whole genome shotgun (WGS) entry which is preliminary data.</text>
</comment>
<dbReference type="AlphaFoldDB" id="A0A3P3R7N0"/>
<dbReference type="RefSeq" id="WP_124955375.1">
    <property type="nucleotide sequence ID" value="NZ_RRCH01000028.1"/>
</dbReference>
<reference evidence="5 6" key="1">
    <citation type="submission" date="2018-11" db="EMBL/GenBank/DDBJ databases">
        <title>Taxonoimc description of Halomarina strain SPP-AMP-1.</title>
        <authorList>
            <person name="Pal Y."/>
            <person name="Srinivasana K."/>
            <person name="Verma A."/>
            <person name="Kumar P."/>
        </authorList>
    </citation>
    <scope>NUCLEOTIDE SEQUENCE [LARGE SCALE GENOMIC DNA]</scope>
    <source>
        <strain evidence="5 6">SPP-AMP-1</strain>
    </source>
</reference>
<comment type="similarity">
    <text evidence="1 3">Belongs to the short-chain dehydrogenases/reductases (SDR) family.</text>
</comment>
<dbReference type="OrthoDB" id="161871at2157"/>
<dbReference type="PRINTS" id="PR00081">
    <property type="entry name" value="GDHRDH"/>
</dbReference>
<proteinExistence type="inferred from homology"/>
<organism evidence="5 6">
    <name type="scientific">Halocatena pleomorpha</name>
    <dbReference type="NCBI Taxonomy" id="1785090"/>
    <lineage>
        <taxon>Archaea</taxon>
        <taxon>Methanobacteriati</taxon>
        <taxon>Methanobacteriota</taxon>
        <taxon>Stenosarchaea group</taxon>
        <taxon>Halobacteria</taxon>
        <taxon>Halobacteriales</taxon>
        <taxon>Natronomonadaceae</taxon>
        <taxon>Halocatena</taxon>
    </lineage>
</organism>
<dbReference type="PIRSF" id="PIRSF000126">
    <property type="entry name" value="11-beta-HSD1"/>
    <property type="match status" value="1"/>
</dbReference>
<dbReference type="PANTHER" id="PTHR43115:SF4">
    <property type="entry name" value="DEHYDROGENASE_REDUCTASE SDR FAMILY MEMBER 11"/>
    <property type="match status" value="1"/>
</dbReference>
<accession>A0A3P3R7N0</accession>
<protein>
    <submittedName>
        <fullName evidence="5">SDR family oxidoreductase</fullName>
    </submittedName>
</protein>
<dbReference type="Gene3D" id="3.40.50.720">
    <property type="entry name" value="NAD(P)-binding Rossmann-like Domain"/>
    <property type="match status" value="1"/>
</dbReference>
<gene>
    <name evidence="5" type="ORF">EIK79_12105</name>
</gene>
<dbReference type="Proteomes" id="UP000282322">
    <property type="component" value="Unassembled WGS sequence"/>
</dbReference>
<dbReference type="EMBL" id="RRCH01000028">
    <property type="protein sequence ID" value="RRJ29384.1"/>
    <property type="molecule type" value="Genomic_DNA"/>
</dbReference>
<evidence type="ECO:0000259" key="4">
    <source>
        <dbReference type="SMART" id="SM00822"/>
    </source>
</evidence>
<dbReference type="SUPFAM" id="SSF51735">
    <property type="entry name" value="NAD(P)-binding Rossmann-fold domains"/>
    <property type="match status" value="1"/>
</dbReference>
<evidence type="ECO:0000256" key="3">
    <source>
        <dbReference type="RuleBase" id="RU000363"/>
    </source>
</evidence>
<evidence type="ECO:0000256" key="1">
    <source>
        <dbReference type="ARBA" id="ARBA00006484"/>
    </source>
</evidence>
<evidence type="ECO:0000313" key="6">
    <source>
        <dbReference type="Proteomes" id="UP000282322"/>
    </source>
</evidence>
<dbReference type="FunFam" id="3.40.50.720:FF:000047">
    <property type="entry name" value="NADP-dependent L-serine/L-allo-threonine dehydrogenase"/>
    <property type="match status" value="1"/>
</dbReference>
<sequence length="254" mass="27139">MTTEFDSELDGHVAIVTGASSGIGEATATSLVSEGASIVLAARRESELEELAAQIEDEGGEALIVPTDLTDDTDIDALVDATIDAHDRVDILVNNAGLMPLAHIADVDRETLQTTIDVNLSGLIKLTHAVIPTMVEQGSGHIVNLSSVVGRFSQPNSSHYDATKAGVIQFGESLRRDIAEAGIRVATIEPGAVNTELIEHIPDEEVQSATEDLFESMEQLAPEDIARTITFVVTQPQRVDINEVLIRPTDQVQP</sequence>
<feature type="domain" description="Ketoreductase" evidence="4">
    <location>
        <begin position="12"/>
        <end position="191"/>
    </location>
</feature>
<dbReference type="GO" id="GO:0016616">
    <property type="term" value="F:oxidoreductase activity, acting on the CH-OH group of donors, NAD or NADP as acceptor"/>
    <property type="evidence" value="ECO:0007669"/>
    <property type="project" value="UniProtKB-ARBA"/>
</dbReference>
<keyword evidence="2" id="KW-0560">Oxidoreductase</keyword>
<dbReference type="InterPro" id="IPR002347">
    <property type="entry name" value="SDR_fam"/>
</dbReference>
<evidence type="ECO:0000313" key="5">
    <source>
        <dbReference type="EMBL" id="RRJ29384.1"/>
    </source>
</evidence>
<dbReference type="PRINTS" id="PR00080">
    <property type="entry name" value="SDRFAMILY"/>
</dbReference>
<dbReference type="InterPro" id="IPR057326">
    <property type="entry name" value="KR_dom"/>
</dbReference>
<dbReference type="PANTHER" id="PTHR43115">
    <property type="entry name" value="DEHYDROGENASE/REDUCTASE SDR FAMILY MEMBER 11"/>
    <property type="match status" value="1"/>
</dbReference>
<dbReference type="SMART" id="SM00822">
    <property type="entry name" value="PKS_KR"/>
    <property type="match status" value="1"/>
</dbReference>
<name>A0A3P3R7N0_9EURY</name>
<evidence type="ECO:0000256" key="2">
    <source>
        <dbReference type="ARBA" id="ARBA00023002"/>
    </source>
</evidence>
<dbReference type="Pfam" id="PF00106">
    <property type="entry name" value="adh_short"/>
    <property type="match status" value="1"/>
</dbReference>